<dbReference type="CDD" id="cd06558">
    <property type="entry name" value="crotonase-like"/>
    <property type="match status" value="1"/>
</dbReference>
<dbReference type="InterPro" id="IPR029045">
    <property type="entry name" value="ClpP/crotonase-like_dom_sf"/>
</dbReference>
<dbReference type="PANTHER" id="PTHR43149">
    <property type="entry name" value="ENOYL-COA HYDRATASE"/>
    <property type="match status" value="1"/>
</dbReference>
<keyword evidence="4" id="KW-0443">Lipid metabolism</keyword>
<protein>
    <submittedName>
        <fullName evidence="6">Crotonase/enoyl-CoA hydratase family protein</fullName>
    </submittedName>
</protein>
<dbReference type="Proteomes" id="UP001500392">
    <property type="component" value="Unassembled WGS sequence"/>
</dbReference>
<proteinExistence type="inferred from homology"/>
<dbReference type="Gene3D" id="3.90.226.10">
    <property type="entry name" value="2-enoyl-CoA Hydratase, Chain A, domain 1"/>
    <property type="match status" value="1"/>
</dbReference>
<evidence type="ECO:0000256" key="2">
    <source>
        <dbReference type="ARBA" id="ARBA00005254"/>
    </source>
</evidence>
<dbReference type="Pfam" id="PF00378">
    <property type="entry name" value="ECH_1"/>
    <property type="match status" value="1"/>
</dbReference>
<comment type="caution">
    <text evidence="6">The sequence shown here is derived from an EMBL/GenBank/DDBJ whole genome shotgun (WGS) entry which is preliminary data.</text>
</comment>
<name>A0ABP7WYP9_9GAMM</name>
<reference evidence="7" key="1">
    <citation type="journal article" date="2019" name="Int. J. Syst. Evol. Microbiol.">
        <title>The Global Catalogue of Microorganisms (GCM) 10K type strain sequencing project: providing services to taxonomists for standard genome sequencing and annotation.</title>
        <authorList>
            <consortium name="The Broad Institute Genomics Platform"/>
            <consortium name="The Broad Institute Genome Sequencing Center for Infectious Disease"/>
            <person name="Wu L."/>
            <person name="Ma J."/>
        </authorList>
    </citation>
    <scope>NUCLEOTIDE SEQUENCE [LARGE SCALE GENOMIC DNA]</scope>
    <source>
        <strain evidence="7">JCM 17304</strain>
    </source>
</reference>
<dbReference type="Gene3D" id="1.10.12.10">
    <property type="entry name" value="Lyase 2-enoyl-coa Hydratase, Chain A, domain 2"/>
    <property type="match status" value="1"/>
</dbReference>
<dbReference type="InterPro" id="IPR045002">
    <property type="entry name" value="Ech1-like"/>
</dbReference>
<comment type="similarity">
    <text evidence="2">Belongs to the enoyl-CoA hydratase/isomerase family.</text>
</comment>
<sequence>MIPEFFNFRFEVESLVGHIVLDRPEKRNCLTREFWRELPLAVRYAESRNDVRCILIRSEGSMFSAGIDLSVLTAFKSVAQDLDVSRKADYMRRTVLSIQDSISCIENSPLPVVAAIQGACIGGALDLVCAADIRLAEKNASLTPLEMDLGFVPDLGTVQRLAVMLPYGVVADWLMDCRSLSGDEAKDIGFVSRVAENAEELSEMAIGLAERIAKRSPVAVRGAKELIKFTQKHGVEASLRYTAAWQSGAFPGDDINECFAAKAKKATPTHAPMADDRNLFGIADDGVREII</sequence>
<accession>A0ABP7WYP9</accession>
<gene>
    <name evidence="6" type="ORF">GCM10022414_26950</name>
</gene>
<evidence type="ECO:0000256" key="4">
    <source>
        <dbReference type="ARBA" id="ARBA00023098"/>
    </source>
</evidence>
<keyword evidence="3" id="KW-0276">Fatty acid metabolism</keyword>
<evidence type="ECO:0000256" key="3">
    <source>
        <dbReference type="ARBA" id="ARBA00022832"/>
    </source>
</evidence>
<dbReference type="RefSeq" id="WP_344936892.1">
    <property type="nucleotide sequence ID" value="NZ_BAABDM010000005.1"/>
</dbReference>
<organism evidence="6 7">
    <name type="scientific">Zhongshania borealis</name>
    <dbReference type="NCBI Taxonomy" id="889488"/>
    <lineage>
        <taxon>Bacteria</taxon>
        <taxon>Pseudomonadati</taxon>
        <taxon>Pseudomonadota</taxon>
        <taxon>Gammaproteobacteria</taxon>
        <taxon>Cellvibrionales</taxon>
        <taxon>Spongiibacteraceae</taxon>
        <taxon>Zhongshania</taxon>
    </lineage>
</organism>
<comment type="pathway">
    <text evidence="1">Lipid metabolism; fatty acid beta-oxidation.</text>
</comment>
<keyword evidence="5" id="KW-0413">Isomerase</keyword>
<dbReference type="PANTHER" id="PTHR43149:SF1">
    <property type="entry name" value="DELTA(3,5)-DELTA(2,4)-DIENOYL-COA ISOMERASE, MITOCHONDRIAL"/>
    <property type="match status" value="1"/>
</dbReference>
<keyword evidence="7" id="KW-1185">Reference proteome</keyword>
<evidence type="ECO:0000313" key="6">
    <source>
        <dbReference type="EMBL" id="GAA4100136.1"/>
    </source>
</evidence>
<evidence type="ECO:0000256" key="1">
    <source>
        <dbReference type="ARBA" id="ARBA00005005"/>
    </source>
</evidence>
<dbReference type="InterPro" id="IPR001753">
    <property type="entry name" value="Enoyl-CoA_hydra/iso"/>
</dbReference>
<dbReference type="EMBL" id="BAABDM010000005">
    <property type="protein sequence ID" value="GAA4100136.1"/>
    <property type="molecule type" value="Genomic_DNA"/>
</dbReference>
<evidence type="ECO:0000256" key="5">
    <source>
        <dbReference type="ARBA" id="ARBA00023235"/>
    </source>
</evidence>
<dbReference type="SUPFAM" id="SSF52096">
    <property type="entry name" value="ClpP/crotonase"/>
    <property type="match status" value="1"/>
</dbReference>
<evidence type="ECO:0000313" key="7">
    <source>
        <dbReference type="Proteomes" id="UP001500392"/>
    </source>
</evidence>
<dbReference type="InterPro" id="IPR014748">
    <property type="entry name" value="Enoyl-CoA_hydra_C"/>
</dbReference>